<proteinExistence type="predicted"/>
<reference evidence="1 2" key="1">
    <citation type="submission" date="2019-06" db="EMBL/GenBank/DDBJ databases">
        <title>Draft genomes of female and male turbot (Scophthalmus maximus).</title>
        <authorList>
            <person name="Xu H."/>
            <person name="Xu X.-W."/>
            <person name="Shao C."/>
            <person name="Chen S."/>
        </authorList>
    </citation>
    <scope>NUCLEOTIDE SEQUENCE [LARGE SCALE GENOMIC DNA]</scope>
    <source>
        <strain evidence="1">Ysfricsl-2016a</strain>
        <tissue evidence="1">Blood</tissue>
    </source>
</reference>
<dbReference type="Proteomes" id="UP000438429">
    <property type="component" value="Unassembled WGS sequence"/>
</dbReference>
<evidence type="ECO:0000313" key="1">
    <source>
        <dbReference type="EMBL" id="KAF0022677.1"/>
    </source>
</evidence>
<comment type="caution">
    <text evidence="1">The sequence shown here is derived from an EMBL/GenBank/DDBJ whole genome shotgun (WGS) entry which is preliminary data.</text>
</comment>
<dbReference type="EMBL" id="VEVO01000024">
    <property type="protein sequence ID" value="KAF0022677.1"/>
    <property type="molecule type" value="Genomic_DNA"/>
</dbReference>
<protein>
    <submittedName>
        <fullName evidence="1">Uncharacterized protein</fullName>
    </submittedName>
</protein>
<gene>
    <name evidence="1" type="ORF">F2P81_025069</name>
</gene>
<dbReference type="AlphaFoldDB" id="A0A6A4RQV2"/>
<sequence>MSESRTGIQGIQPKQKLWIELRARAVCRCQLIPDRHINHRLWSDTDQCGKVCVPLLLRTLLRQSARVTGWESGFVRRISGRFKRAGEIKNM</sequence>
<evidence type="ECO:0000313" key="2">
    <source>
        <dbReference type="Proteomes" id="UP000438429"/>
    </source>
</evidence>
<accession>A0A6A4RQV2</accession>
<organism evidence="1 2">
    <name type="scientific">Scophthalmus maximus</name>
    <name type="common">Turbot</name>
    <name type="synonym">Psetta maxima</name>
    <dbReference type="NCBI Taxonomy" id="52904"/>
    <lineage>
        <taxon>Eukaryota</taxon>
        <taxon>Metazoa</taxon>
        <taxon>Chordata</taxon>
        <taxon>Craniata</taxon>
        <taxon>Vertebrata</taxon>
        <taxon>Euteleostomi</taxon>
        <taxon>Actinopterygii</taxon>
        <taxon>Neopterygii</taxon>
        <taxon>Teleostei</taxon>
        <taxon>Neoteleostei</taxon>
        <taxon>Acanthomorphata</taxon>
        <taxon>Carangaria</taxon>
        <taxon>Pleuronectiformes</taxon>
        <taxon>Pleuronectoidei</taxon>
        <taxon>Scophthalmidae</taxon>
        <taxon>Scophthalmus</taxon>
    </lineage>
</organism>
<name>A0A6A4RQV2_SCOMX</name>